<keyword evidence="1" id="KW-0812">Transmembrane</keyword>
<dbReference type="InterPro" id="IPR027463">
    <property type="entry name" value="AcrB_DN_DC_subdom"/>
</dbReference>
<feature type="transmembrane region" description="Helical" evidence="1">
    <location>
        <begin position="1015"/>
        <end position="1038"/>
    </location>
</feature>
<dbReference type="GO" id="GO:0042910">
    <property type="term" value="F:xenobiotic transmembrane transporter activity"/>
    <property type="evidence" value="ECO:0007669"/>
    <property type="project" value="TreeGrafter"/>
</dbReference>
<name>A0A9J7BNQ1_9BACT</name>
<dbReference type="Gene3D" id="3.30.70.1440">
    <property type="entry name" value="Multidrug efflux transporter AcrB pore domain"/>
    <property type="match status" value="1"/>
</dbReference>
<keyword evidence="1" id="KW-0472">Membrane</keyword>
<feature type="transmembrane region" description="Helical" evidence="1">
    <location>
        <begin position="880"/>
        <end position="902"/>
    </location>
</feature>
<dbReference type="Pfam" id="PF00873">
    <property type="entry name" value="ACR_tran"/>
    <property type="match status" value="1"/>
</dbReference>
<sequence>MWIVRLALNRPYTFIVLALLIVLVSPAAILRTPTDIFPNIDIPVIAVAWAYTGLDPEDIETRLTTPYEKALTTLVDNIQHIESTSYNGASVVKIYLQPGTSLDTANAQVVAVGQYSLRNLPPGIQPPEIINFSASSVPILQLGLSGKGMSEQALNDEGFNFLRPQLITVPGAVIPYPYGGKQRQVMIGLDQSRMEAKGISPTDVLNAVNAQNLILPTGTAKIAENELDVRMNVAPRTIEALNNIPIRQIGNTTIYLRDVARVSDGFAVQTNVVRQDGHRGVLVSILKSGKSSTLSVVSDIKRLLPHAAAVLPPEMKITPLADQSLFVRSAISGVIREGAIAGALTGLMILLFIGSWRSTLIIAISIPLSVLTSILALSVLGETINIMTLGGLALAVGILVDDATVVIENINRILEEEDETDIRQAILDGSQQVAIPALVSTLCICIVFMPLFLLSGVARFLFVPLAEAVVFAMLASYFFSRTLVPTLAMYMLKLNEGREASRNPFVLLQRTFERGFARVRSAHERLLGWFVRHRRFFVPACLALCTCTFLLAPWLGEDFFPDTDSGQFALHIRAKTGTRIDDSAQLADLIEASIRKEIPPQEVDSILDNIGLPYSPYNTMHSTSGVIGAGDADVLVTLRRHHHPTSQYVRSLRQQLPREFPGATFYFPPADIVAQILNFGIPAPIDVQVEGNNLQADHGLAEKIMADLRKVAGLTDLHIQQPLDYPTLEINVDRTKALQAGYQERDIASSVLNSLTGSFQTTPNFFVNWKNGVTYNLVAQTPQYRIQSFKDLQNIPISASGKATPEILADVASITRGSEVAVISHYNLRRVIDIYGAPQGRDLAAVNSDVQQVVAKYRKALPRGTFITIRGQVETMRESYTGLVAGLGFAIVLVYLLIVVNFQSWLDPFIIITAIPAAMAGIVLMLFFTHTHLSVPALMGALMCVGVATANSILVVSFAKDRLVVHGDGARAALEAGATRFRPVIMTALAMIIGMVPMALGLGDGGEQNAPLGRAVIGGLLCATAATLLFVPSVFALFHKVSPVAASLEQPEADRDQLIA</sequence>
<dbReference type="RefSeq" id="WP_260792014.1">
    <property type="nucleotide sequence ID" value="NZ_CP093313.1"/>
</dbReference>
<keyword evidence="3" id="KW-1185">Reference proteome</keyword>
<dbReference type="Proteomes" id="UP001059380">
    <property type="component" value="Chromosome"/>
</dbReference>
<proteinExistence type="predicted"/>
<protein>
    <submittedName>
        <fullName evidence="2">Efflux RND transporter permease subunit</fullName>
    </submittedName>
</protein>
<gene>
    <name evidence="2" type="ORF">MOP44_19725</name>
</gene>
<feature type="transmembrane region" description="Helical" evidence="1">
    <location>
        <begin position="980"/>
        <end position="1003"/>
    </location>
</feature>
<dbReference type="Gene3D" id="3.30.70.1430">
    <property type="entry name" value="Multidrug efflux transporter AcrB pore domain"/>
    <property type="match status" value="2"/>
</dbReference>
<feature type="transmembrane region" description="Helical" evidence="1">
    <location>
        <begin position="935"/>
        <end position="959"/>
    </location>
</feature>
<reference evidence="2" key="1">
    <citation type="submission" date="2021-04" db="EMBL/GenBank/DDBJ databases">
        <title>Phylogenetic analysis of Acidobacteriaceae.</title>
        <authorList>
            <person name="Qiu L."/>
            <person name="Zhang Q."/>
        </authorList>
    </citation>
    <scope>NUCLEOTIDE SEQUENCE</scope>
    <source>
        <strain evidence="2">DSM 25168</strain>
    </source>
</reference>
<dbReference type="Gene3D" id="3.30.2090.10">
    <property type="entry name" value="Multidrug efflux transporter AcrB TolC docking domain, DN and DC subdomains"/>
    <property type="match status" value="2"/>
</dbReference>
<dbReference type="PANTHER" id="PTHR32063:SF8">
    <property type="entry name" value="CATION EFFLUX PROTEIN"/>
    <property type="match status" value="1"/>
</dbReference>
<organism evidence="2 3">
    <name type="scientific">Occallatibacter riparius</name>
    <dbReference type="NCBI Taxonomy" id="1002689"/>
    <lineage>
        <taxon>Bacteria</taxon>
        <taxon>Pseudomonadati</taxon>
        <taxon>Acidobacteriota</taxon>
        <taxon>Terriglobia</taxon>
        <taxon>Terriglobales</taxon>
        <taxon>Acidobacteriaceae</taxon>
        <taxon>Occallatibacter</taxon>
    </lineage>
</organism>
<feature type="transmembrane region" description="Helical" evidence="1">
    <location>
        <begin position="460"/>
        <end position="479"/>
    </location>
</feature>
<keyword evidence="1" id="KW-1133">Transmembrane helix</keyword>
<dbReference type="SUPFAM" id="SSF82693">
    <property type="entry name" value="Multidrug efflux transporter AcrB pore domain, PN1, PN2, PC1 and PC2 subdomains"/>
    <property type="match status" value="2"/>
</dbReference>
<dbReference type="Gene3D" id="3.30.70.1320">
    <property type="entry name" value="Multidrug efflux transporter AcrB pore domain like"/>
    <property type="match status" value="1"/>
</dbReference>
<dbReference type="SUPFAM" id="SSF82714">
    <property type="entry name" value="Multidrug efflux transporter AcrB TolC docking domain, DN and DC subdomains"/>
    <property type="match status" value="2"/>
</dbReference>
<dbReference type="EMBL" id="CP093313">
    <property type="protein sequence ID" value="UWZ82789.1"/>
    <property type="molecule type" value="Genomic_DNA"/>
</dbReference>
<dbReference type="GO" id="GO:0005886">
    <property type="term" value="C:plasma membrane"/>
    <property type="evidence" value="ECO:0007669"/>
    <property type="project" value="TreeGrafter"/>
</dbReference>
<accession>A0A9J7BNQ1</accession>
<feature type="transmembrane region" description="Helical" evidence="1">
    <location>
        <begin position="909"/>
        <end position="929"/>
    </location>
</feature>
<dbReference type="PANTHER" id="PTHR32063">
    <property type="match status" value="1"/>
</dbReference>
<feature type="transmembrane region" description="Helical" evidence="1">
    <location>
        <begin position="360"/>
        <end position="380"/>
    </location>
</feature>
<feature type="transmembrane region" description="Helical" evidence="1">
    <location>
        <begin position="334"/>
        <end position="353"/>
    </location>
</feature>
<feature type="transmembrane region" description="Helical" evidence="1">
    <location>
        <begin position="433"/>
        <end position="454"/>
    </location>
</feature>
<evidence type="ECO:0000256" key="1">
    <source>
        <dbReference type="SAM" id="Phobius"/>
    </source>
</evidence>
<dbReference type="PRINTS" id="PR00702">
    <property type="entry name" value="ACRIFLAVINRP"/>
</dbReference>
<evidence type="ECO:0000313" key="2">
    <source>
        <dbReference type="EMBL" id="UWZ82789.1"/>
    </source>
</evidence>
<dbReference type="InterPro" id="IPR001036">
    <property type="entry name" value="Acrflvin-R"/>
</dbReference>
<dbReference type="KEGG" id="orp:MOP44_19725"/>
<dbReference type="Gene3D" id="1.20.1640.10">
    <property type="entry name" value="Multidrug efflux transporter AcrB transmembrane domain"/>
    <property type="match status" value="2"/>
</dbReference>
<dbReference type="AlphaFoldDB" id="A0A9J7BNQ1"/>
<dbReference type="SUPFAM" id="SSF82866">
    <property type="entry name" value="Multidrug efflux transporter AcrB transmembrane domain"/>
    <property type="match status" value="2"/>
</dbReference>
<evidence type="ECO:0000313" key="3">
    <source>
        <dbReference type="Proteomes" id="UP001059380"/>
    </source>
</evidence>